<comment type="caution">
    <text evidence="4">The sequence shown here is derived from an EMBL/GenBank/DDBJ whole genome shotgun (WGS) entry which is preliminary data.</text>
</comment>
<organism evidence="4 5">
    <name type="scientific">Brevibacterium pityocampae</name>
    <dbReference type="NCBI Taxonomy" id="506594"/>
    <lineage>
        <taxon>Bacteria</taxon>
        <taxon>Bacillati</taxon>
        <taxon>Actinomycetota</taxon>
        <taxon>Actinomycetes</taxon>
        <taxon>Micrococcales</taxon>
        <taxon>Brevibacteriaceae</taxon>
        <taxon>Brevibacterium</taxon>
    </lineage>
</organism>
<evidence type="ECO:0000256" key="1">
    <source>
        <dbReference type="ARBA" id="ARBA00023015"/>
    </source>
</evidence>
<keyword evidence="5" id="KW-1185">Reference proteome</keyword>
<accession>A0ABP8JB56</accession>
<keyword evidence="2" id="KW-0804">Transcription</keyword>
<dbReference type="Pfam" id="PF12833">
    <property type="entry name" value="HTH_18"/>
    <property type="match status" value="1"/>
</dbReference>
<reference evidence="5" key="1">
    <citation type="journal article" date="2019" name="Int. J. Syst. Evol. Microbiol.">
        <title>The Global Catalogue of Microorganisms (GCM) 10K type strain sequencing project: providing services to taxonomists for standard genome sequencing and annotation.</title>
        <authorList>
            <consortium name="The Broad Institute Genomics Platform"/>
            <consortium name="The Broad Institute Genome Sequencing Center for Infectious Disease"/>
            <person name="Wu L."/>
            <person name="Ma J."/>
        </authorList>
    </citation>
    <scope>NUCLEOTIDE SEQUENCE [LARGE SCALE GENOMIC DNA]</scope>
    <source>
        <strain evidence="5">JCM 17808</strain>
    </source>
</reference>
<dbReference type="PROSITE" id="PS01124">
    <property type="entry name" value="HTH_ARAC_FAMILY_2"/>
    <property type="match status" value="1"/>
</dbReference>
<dbReference type="InterPro" id="IPR018060">
    <property type="entry name" value="HTH_AraC"/>
</dbReference>
<proteinExistence type="predicted"/>
<gene>
    <name evidence="4" type="ORF">GCM10023167_12530</name>
</gene>
<evidence type="ECO:0000313" key="5">
    <source>
        <dbReference type="Proteomes" id="UP001500642"/>
    </source>
</evidence>
<dbReference type="Proteomes" id="UP001500642">
    <property type="component" value="Unassembled WGS sequence"/>
</dbReference>
<dbReference type="RefSeq" id="WP_247618665.1">
    <property type="nucleotide sequence ID" value="NZ_BAABGL010000006.1"/>
</dbReference>
<protein>
    <recommendedName>
        <fullName evidence="3">HTH araC/xylS-type domain-containing protein</fullName>
    </recommendedName>
</protein>
<evidence type="ECO:0000313" key="4">
    <source>
        <dbReference type="EMBL" id="GAA4388106.1"/>
    </source>
</evidence>
<evidence type="ECO:0000256" key="2">
    <source>
        <dbReference type="ARBA" id="ARBA00023163"/>
    </source>
</evidence>
<dbReference type="EMBL" id="BAABGL010000006">
    <property type="protein sequence ID" value="GAA4388106.1"/>
    <property type="molecule type" value="Genomic_DNA"/>
</dbReference>
<dbReference type="SUPFAM" id="SSF46689">
    <property type="entry name" value="Homeodomain-like"/>
    <property type="match status" value="1"/>
</dbReference>
<feature type="domain" description="HTH araC/xylS-type" evidence="3">
    <location>
        <begin position="1"/>
        <end position="40"/>
    </location>
</feature>
<name>A0ABP8JB56_9MICO</name>
<dbReference type="InterPro" id="IPR009057">
    <property type="entry name" value="Homeodomain-like_sf"/>
</dbReference>
<dbReference type="Gene3D" id="1.10.10.60">
    <property type="entry name" value="Homeodomain-like"/>
    <property type="match status" value="1"/>
</dbReference>
<sequence>MLRAGTSVVETAIALGFVDQSHFHRVFRAHVAALPGAYRG</sequence>
<keyword evidence="1" id="KW-0805">Transcription regulation</keyword>
<evidence type="ECO:0000259" key="3">
    <source>
        <dbReference type="PROSITE" id="PS01124"/>
    </source>
</evidence>